<evidence type="ECO:0000313" key="1">
    <source>
        <dbReference type="EMBL" id="RMZ96284.1"/>
    </source>
</evidence>
<dbReference type="AlphaFoldDB" id="A0A3M7PC35"/>
<comment type="caution">
    <text evidence="1">The sequence shown here is derived from an EMBL/GenBank/DDBJ whole genome shotgun (WGS) entry which is preliminary data.</text>
</comment>
<accession>A0A3M7PC35</accession>
<name>A0A3M7PC35_BRAPC</name>
<sequence>MQLVLLYHLFELIVLNKIKNILKPNSLFIKFRINIFIQILNDFEDNIHNLEHFTSQRSMLR</sequence>
<dbReference type="EMBL" id="REGN01012291">
    <property type="protein sequence ID" value="RMZ96284.1"/>
    <property type="molecule type" value="Genomic_DNA"/>
</dbReference>
<proteinExistence type="predicted"/>
<organism evidence="1 2">
    <name type="scientific">Brachionus plicatilis</name>
    <name type="common">Marine rotifer</name>
    <name type="synonym">Brachionus muelleri</name>
    <dbReference type="NCBI Taxonomy" id="10195"/>
    <lineage>
        <taxon>Eukaryota</taxon>
        <taxon>Metazoa</taxon>
        <taxon>Spiralia</taxon>
        <taxon>Gnathifera</taxon>
        <taxon>Rotifera</taxon>
        <taxon>Eurotatoria</taxon>
        <taxon>Monogononta</taxon>
        <taxon>Pseudotrocha</taxon>
        <taxon>Ploima</taxon>
        <taxon>Brachionidae</taxon>
        <taxon>Brachionus</taxon>
    </lineage>
</organism>
<protein>
    <submittedName>
        <fullName evidence="1">Uncharacterized protein</fullName>
    </submittedName>
</protein>
<dbReference type="Proteomes" id="UP000276133">
    <property type="component" value="Unassembled WGS sequence"/>
</dbReference>
<evidence type="ECO:0000313" key="2">
    <source>
        <dbReference type="Proteomes" id="UP000276133"/>
    </source>
</evidence>
<keyword evidence="2" id="KW-1185">Reference proteome</keyword>
<reference evidence="1 2" key="1">
    <citation type="journal article" date="2018" name="Sci. Rep.">
        <title>Genomic signatures of local adaptation to the degree of environmental predictability in rotifers.</title>
        <authorList>
            <person name="Franch-Gras L."/>
            <person name="Hahn C."/>
            <person name="Garcia-Roger E.M."/>
            <person name="Carmona M.J."/>
            <person name="Serra M."/>
            <person name="Gomez A."/>
        </authorList>
    </citation>
    <scope>NUCLEOTIDE SEQUENCE [LARGE SCALE GENOMIC DNA]</scope>
    <source>
        <strain evidence="1">HYR1</strain>
    </source>
</reference>
<gene>
    <name evidence="1" type="ORF">BpHYR1_004610</name>
</gene>